<gene>
    <name evidence="2" type="ORF">CGC55_01160</name>
    <name evidence="1" type="ORF">CGC59_01150</name>
    <name evidence="3" type="ORF">NCTC11653_00029</name>
</gene>
<protein>
    <submittedName>
        <fullName evidence="1">DUF1877 domain-containing protein</fullName>
    </submittedName>
    <submittedName>
        <fullName evidence="3">Domain of uncharacterized function (DUF1877)</fullName>
    </submittedName>
</protein>
<dbReference type="Proteomes" id="UP000217301">
    <property type="component" value="Chromosome"/>
</dbReference>
<dbReference type="GeneID" id="78161245"/>
<evidence type="ECO:0000313" key="5">
    <source>
        <dbReference type="Proteomes" id="UP000217334"/>
    </source>
</evidence>
<dbReference type="Proteomes" id="UP000249902">
    <property type="component" value="Unassembled WGS sequence"/>
</dbReference>
<dbReference type="OrthoDB" id="1821531at2"/>
<dbReference type="EMBL" id="CP022385">
    <property type="protein sequence ID" value="ATA83192.1"/>
    <property type="molecule type" value="Genomic_DNA"/>
</dbReference>
<evidence type="ECO:0000313" key="2">
    <source>
        <dbReference type="EMBL" id="ATA83192.1"/>
    </source>
</evidence>
<dbReference type="Gene3D" id="3.40.1760.10">
    <property type="entry name" value="YfbM-like super family"/>
    <property type="match status" value="1"/>
</dbReference>
<accession>A0A2A3N2U8</accession>
<name>A0A2A3N2U8_CAPSP</name>
<dbReference type="SUPFAM" id="SSF111069">
    <property type="entry name" value="Hypothetical protein yfbM"/>
    <property type="match status" value="1"/>
</dbReference>
<evidence type="ECO:0000313" key="1">
    <source>
        <dbReference type="EMBL" id="ATA78360.1"/>
    </source>
</evidence>
<dbReference type="AlphaFoldDB" id="A0A2A3N2U8"/>
<dbReference type="RefSeq" id="WP_002679046.1">
    <property type="nucleotide sequence ID" value="NZ_CAUOYI010000147.1"/>
</dbReference>
<dbReference type="InterPro" id="IPR035944">
    <property type="entry name" value="YfbM-like_sf"/>
</dbReference>
<dbReference type="Proteomes" id="UP000217334">
    <property type="component" value="Chromosome"/>
</dbReference>
<dbReference type="KEGG" id="cspu:CGC55_01160"/>
<dbReference type="EMBL" id="UAVP01000003">
    <property type="protein sequence ID" value="SQA74151.1"/>
    <property type="molecule type" value="Genomic_DNA"/>
</dbReference>
<organism evidence="1 5">
    <name type="scientific">Capnocytophaga sputigena</name>
    <dbReference type="NCBI Taxonomy" id="1019"/>
    <lineage>
        <taxon>Bacteria</taxon>
        <taxon>Pseudomonadati</taxon>
        <taxon>Bacteroidota</taxon>
        <taxon>Flavobacteriia</taxon>
        <taxon>Flavobacteriales</taxon>
        <taxon>Flavobacteriaceae</taxon>
        <taxon>Capnocytophaga</taxon>
    </lineage>
</organism>
<dbReference type="Pfam" id="PF08974">
    <property type="entry name" value="DUF1877"/>
    <property type="match status" value="1"/>
</dbReference>
<dbReference type="EMBL" id="CP022383">
    <property type="protein sequence ID" value="ATA78360.1"/>
    <property type="molecule type" value="Genomic_DNA"/>
</dbReference>
<keyword evidence="4" id="KW-1185">Reference proteome</keyword>
<dbReference type="InterPro" id="IPR015068">
    <property type="entry name" value="DUF1877"/>
</dbReference>
<reference evidence="1" key="1">
    <citation type="journal article" date="2017" name="Genome Announc.">
        <title>Twelve Complete Reference Genomes of Clinical Isolates in the Capnocytophaga Genus.</title>
        <authorList>
            <person name="Villarma A."/>
            <person name="Gulvik C.A."/>
            <person name="Rowe L.A."/>
            <person name="Sheth M."/>
            <person name="Juieng P."/>
            <person name="Nicholson A.C."/>
            <person name="Loparev V.N."/>
            <person name="McQuiston J.R."/>
        </authorList>
    </citation>
    <scope>NUCLEOTIDE SEQUENCE</scope>
    <source>
        <strain evidence="1">H4486</strain>
        <strain evidence="2">KC1668</strain>
    </source>
</reference>
<dbReference type="STRING" id="553177.CAPSP0001_1805"/>
<proteinExistence type="predicted"/>
<reference evidence="3 6" key="3">
    <citation type="submission" date="2018-06" db="EMBL/GenBank/DDBJ databases">
        <authorList>
            <consortium name="Pathogen Informatics"/>
            <person name="Doyle S."/>
        </authorList>
    </citation>
    <scope>NUCLEOTIDE SEQUENCE [LARGE SCALE GENOMIC DNA]</scope>
    <source>
        <strain evidence="3 6">NCTC11653</strain>
    </source>
</reference>
<dbReference type="eggNOG" id="ENOG5032BSQ">
    <property type="taxonomic scope" value="Bacteria"/>
</dbReference>
<reference evidence="4 5" key="2">
    <citation type="submission" date="2017-06" db="EMBL/GenBank/DDBJ databases">
        <title>Capnocytophaga spp. assemblies.</title>
        <authorList>
            <person name="Gulvik C.A."/>
        </authorList>
    </citation>
    <scope>NUCLEOTIDE SEQUENCE [LARGE SCALE GENOMIC DNA]</scope>
    <source>
        <strain evidence="5">H4486</strain>
        <strain evidence="4">KC1668</strain>
    </source>
</reference>
<evidence type="ECO:0000313" key="4">
    <source>
        <dbReference type="Proteomes" id="UP000217301"/>
    </source>
</evidence>
<evidence type="ECO:0000313" key="6">
    <source>
        <dbReference type="Proteomes" id="UP000249902"/>
    </source>
</evidence>
<evidence type="ECO:0000313" key="3">
    <source>
        <dbReference type="EMBL" id="SQA74151.1"/>
    </source>
</evidence>
<sequence>MARLGVFYALSDEQVDAIAEQDDDKMYAYMLNTIEENLLGTPKSYQIDKAWEGIHYCLCEGDWYKEEGIAPNIVFGGYLLLDHNDCVIFVNDLDNIQKIVDYLEENNLQEIIKKNFDKIPSDYSYTKNEEELNYLLSWSKGVLDFYKYALKNQLNTIFTVDL</sequence>